<keyword evidence="2" id="KW-0805">Transcription regulation</keyword>
<feature type="transmembrane region" description="Helical" evidence="7">
    <location>
        <begin position="601"/>
        <end position="622"/>
    </location>
</feature>
<dbReference type="AlphaFoldDB" id="A0A9P7H9R8"/>
<keyword evidence="1" id="KW-0479">Metal-binding</keyword>
<dbReference type="InterPro" id="IPR001138">
    <property type="entry name" value="Zn2Cys6_DnaBD"/>
</dbReference>
<evidence type="ECO:0000256" key="6">
    <source>
        <dbReference type="SAM" id="MobiDB-lite"/>
    </source>
</evidence>
<keyword evidence="10" id="KW-1185">Reference proteome</keyword>
<evidence type="ECO:0000256" key="3">
    <source>
        <dbReference type="ARBA" id="ARBA00023125"/>
    </source>
</evidence>
<evidence type="ECO:0000259" key="8">
    <source>
        <dbReference type="PROSITE" id="PS50048"/>
    </source>
</evidence>
<dbReference type="PROSITE" id="PS00463">
    <property type="entry name" value="ZN2_CY6_FUNGAL_1"/>
    <property type="match status" value="1"/>
</dbReference>
<keyword evidence="4" id="KW-0804">Transcription</keyword>
<dbReference type="PROSITE" id="PS50048">
    <property type="entry name" value="ZN2_CY6_FUNGAL_2"/>
    <property type="match status" value="1"/>
</dbReference>
<organism evidence="9 10">
    <name type="scientific">Fusarium avenaceum</name>
    <dbReference type="NCBI Taxonomy" id="40199"/>
    <lineage>
        <taxon>Eukaryota</taxon>
        <taxon>Fungi</taxon>
        <taxon>Dikarya</taxon>
        <taxon>Ascomycota</taxon>
        <taxon>Pezizomycotina</taxon>
        <taxon>Sordariomycetes</taxon>
        <taxon>Hypocreomycetidae</taxon>
        <taxon>Hypocreales</taxon>
        <taxon>Nectriaceae</taxon>
        <taxon>Fusarium</taxon>
        <taxon>Fusarium tricinctum species complex</taxon>
    </lineage>
</organism>
<dbReference type="SMART" id="SM00906">
    <property type="entry name" value="Fungal_trans"/>
    <property type="match status" value="1"/>
</dbReference>
<dbReference type="Pfam" id="PF00172">
    <property type="entry name" value="Zn_clus"/>
    <property type="match status" value="1"/>
</dbReference>
<dbReference type="PANTHER" id="PTHR47424:SF3">
    <property type="entry name" value="REGULATORY PROTEIN GAL4"/>
    <property type="match status" value="1"/>
</dbReference>
<dbReference type="GO" id="GO:0000435">
    <property type="term" value="P:positive regulation of transcription from RNA polymerase II promoter by galactose"/>
    <property type="evidence" value="ECO:0007669"/>
    <property type="project" value="TreeGrafter"/>
</dbReference>
<dbReference type="GO" id="GO:0000981">
    <property type="term" value="F:DNA-binding transcription factor activity, RNA polymerase II-specific"/>
    <property type="evidence" value="ECO:0007669"/>
    <property type="project" value="InterPro"/>
</dbReference>
<keyword evidence="5" id="KW-0539">Nucleus</keyword>
<dbReference type="EMBL" id="JAGPUO010000008">
    <property type="protein sequence ID" value="KAG5660837.1"/>
    <property type="molecule type" value="Genomic_DNA"/>
</dbReference>
<sequence>MTPEEESQSESVKNGSQSQHRKANNVEPAPKRRRVALACSACRIRKSRCNGVRPRCDTCEKLGFECLYEQQETSANLLVPKDLFAALEAKVNLLEANVHKQDGRLTVVEDSISKSGGIRQNDPITHQPKSGNVVVNIERIEENCADQSNTDGMAVSFVDEQDCGFFGPSSNIALMRHIRKVIDLHRPQNCQPSSRTPGSEFSVYEGGLISSSSTLPQTSQHSSKDIHSLGVNLLPPDEVMKRLINAYFANTGLLFPFIHQQEFLDTYERFQASGFRTDVRRTWLGLLNMILAMATCTSCWEDSGSETHFEESDIYYRRAQELCQTQMFRGTTLEIVQFLLLTSQYLQGTHKSVHTWTIHGLAVKGAMAIGLHSRDIASKFTSLQQEIRKRTWFGCILLDRSLSMTFGRPCSIPEEYIRLDLPKPLPPYASASDETQQLSTAFYNASIQLYRIMGKIIVSLYGSNLGCEDQASDTSTMTCIIQFGQELTDWQNSLPHHLSLHSADELPQFSEADMQNSTIERFRIILTLRHLNVQLLLHRPMFIRSLGALLKDPKIPHRNTGSVNSMQASFDRVFVQVAESTIDIIYSVLTRPDHGRHLIGAWWFTLYYAFSAALAVFGGLLISLDLEDGFNRATRLDKVKKYLHKVSETLLRLSSQNVIVLRCFNFLQQLTRIVNAWDSSPRQEQNSESQYPESHSFAAGSFDLEADLLSTMPTWEGAALNLGDELELGHFFASDSQRWFERAQW</sequence>
<proteinExistence type="predicted"/>
<name>A0A9P7H9R8_9HYPO</name>
<comment type="caution">
    <text evidence="9">The sequence shown here is derived from an EMBL/GenBank/DDBJ whole genome shotgun (WGS) entry which is preliminary data.</text>
</comment>
<evidence type="ECO:0000256" key="4">
    <source>
        <dbReference type="ARBA" id="ARBA00023163"/>
    </source>
</evidence>
<dbReference type="InterPro" id="IPR051127">
    <property type="entry name" value="Fungal_SecMet_Regulators"/>
</dbReference>
<evidence type="ECO:0000256" key="2">
    <source>
        <dbReference type="ARBA" id="ARBA00023015"/>
    </source>
</evidence>
<dbReference type="GO" id="GO:0008270">
    <property type="term" value="F:zinc ion binding"/>
    <property type="evidence" value="ECO:0007669"/>
    <property type="project" value="InterPro"/>
</dbReference>
<evidence type="ECO:0000256" key="5">
    <source>
        <dbReference type="ARBA" id="ARBA00023242"/>
    </source>
</evidence>
<feature type="domain" description="Zn(2)-C6 fungal-type" evidence="8">
    <location>
        <begin position="38"/>
        <end position="68"/>
    </location>
</feature>
<dbReference type="CDD" id="cd00067">
    <property type="entry name" value="GAL4"/>
    <property type="match status" value="1"/>
</dbReference>
<reference evidence="9" key="1">
    <citation type="submission" date="2021-04" db="EMBL/GenBank/DDBJ databases">
        <title>Draft genome of Fusarium avenaceum strain F156N33, isolated from an atmospheric sample in Virginia.</title>
        <authorList>
            <person name="Yang S."/>
            <person name="Vinatzer B.A."/>
            <person name="Coleman J."/>
        </authorList>
    </citation>
    <scope>NUCLEOTIDE SEQUENCE</scope>
    <source>
        <strain evidence="9">F156N33</strain>
    </source>
</reference>
<evidence type="ECO:0000313" key="9">
    <source>
        <dbReference type="EMBL" id="KAG5660837.1"/>
    </source>
</evidence>
<keyword evidence="3" id="KW-0238">DNA-binding</keyword>
<dbReference type="GO" id="GO:0000978">
    <property type="term" value="F:RNA polymerase II cis-regulatory region sequence-specific DNA binding"/>
    <property type="evidence" value="ECO:0007669"/>
    <property type="project" value="TreeGrafter"/>
</dbReference>
<dbReference type="GO" id="GO:0006351">
    <property type="term" value="P:DNA-templated transcription"/>
    <property type="evidence" value="ECO:0007669"/>
    <property type="project" value="InterPro"/>
</dbReference>
<gene>
    <name evidence="9" type="ORF">KAF25_002480</name>
</gene>
<protein>
    <recommendedName>
        <fullName evidence="8">Zn(2)-C6 fungal-type domain-containing protein</fullName>
    </recommendedName>
</protein>
<dbReference type="Proteomes" id="UP000782241">
    <property type="component" value="Unassembled WGS sequence"/>
</dbReference>
<accession>A0A9P7H9R8</accession>
<evidence type="ECO:0000256" key="1">
    <source>
        <dbReference type="ARBA" id="ARBA00022723"/>
    </source>
</evidence>
<dbReference type="Gene3D" id="4.10.240.10">
    <property type="entry name" value="Zn(2)-C6 fungal-type DNA-binding domain"/>
    <property type="match status" value="1"/>
</dbReference>
<dbReference type="CDD" id="cd12148">
    <property type="entry name" value="fungal_TF_MHR"/>
    <property type="match status" value="1"/>
</dbReference>
<keyword evidence="7" id="KW-0472">Membrane</keyword>
<keyword evidence="7" id="KW-0812">Transmembrane</keyword>
<dbReference type="Pfam" id="PF04082">
    <property type="entry name" value="Fungal_trans"/>
    <property type="match status" value="1"/>
</dbReference>
<dbReference type="PANTHER" id="PTHR47424">
    <property type="entry name" value="REGULATORY PROTEIN GAL4"/>
    <property type="match status" value="1"/>
</dbReference>
<feature type="compositionally biased region" description="Polar residues" evidence="6">
    <location>
        <begin position="9"/>
        <end position="18"/>
    </location>
</feature>
<dbReference type="GO" id="GO:0005634">
    <property type="term" value="C:nucleus"/>
    <property type="evidence" value="ECO:0007669"/>
    <property type="project" value="TreeGrafter"/>
</dbReference>
<evidence type="ECO:0000256" key="7">
    <source>
        <dbReference type="SAM" id="Phobius"/>
    </source>
</evidence>
<dbReference type="SMART" id="SM00066">
    <property type="entry name" value="GAL4"/>
    <property type="match status" value="1"/>
</dbReference>
<dbReference type="InterPro" id="IPR036864">
    <property type="entry name" value="Zn2-C6_fun-type_DNA-bd_sf"/>
</dbReference>
<evidence type="ECO:0000313" key="10">
    <source>
        <dbReference type="Proteomes" id="UP000782241"/>
    </source>
</evidence>
<dbReference type="InterPro" id="IPR007219">
    <property type="entry name" value="XnlR_reg_dom"/>
</dbReference>
<feature type="region of interest" description="Disordered" evidence="6">
    <location>
        <begin position="1"/>
        <end position="30"/>
    </location>
</feature>
<keyword evidence="7" id="KW-1133">Transmembrane helix</keyword>
<dbReference type="SUPFAM" id="SSF57701">
    <property type="entry name" value="Zn2/Cys6 DNA-binding domain"/>
    <property type="match status" value="1"/>
</dbReference>